<comment type="caution">
    <text evidence="2">The sequence shown here is derived from an EMBL/GenBank/DDBJ whole genome shotgun (WGS) entry which is preliminary data.</text>
</comment>
<keyword evidence="1" id="KW-0732">Signal</keyword>
<name>A0ABS5KXK7_9ACTN</name>
<protein>
    <submittedName>
        <fullName evidence="2">Uncharacterized protein</fullName>
    </submittedName>
</protein>
<evidence type="ECO:0000313" key="3">
    <source>
        <dbReference type="Proteomes" id="UP000730482"/>
    </source>
</evidence>
<organism evidence="2 3">
    <name type="scientific">Catenulispora pinistramenti</name>
    <dbReference type="NCBI Taxonomy" id="2705254"/>
    <lineage>
        <taxon>Bacteria</taxon>
        <taxon>Bacillati</taxon>
        <taxon>Actinomycetota</taxon>
        <taxon>Actinomycetes</taxon>
        <taxon>Catenulisporales</taxon>
        <taxon>Catenulisporaceae</taxon>
        <taxon>Catenulispora</taxon>
    </lineage>
</organism>
<keyword evidence="3" id="KW-1185">Reference proteome</keyword>
<accession>A0ABS5KXK7</accession>
<dbReference type="RefSeq" id="WP_212014058.1">
    <property type="nucleotide sequence ID" value="NZ_JAAFYZ010000112.1"/>
</dbReference>
<reference evidence="2 3" key="1">
    <citation type="submission" date="2020-02" db="EMBL/GenBank/DDBJ databases">
        <title>Acidophilic actinobacteria isolated from forest soil.</title>
        <authorList>
            <person name="Golinska P."/>
        </authorList>
    </citation>
    <scope>NUCLEOTIDE SEQUENCE [LARGE SCALE GENOMIC DNA]</scope>
    <source>
        <strain evidence="2 3">NL8</strain>
    </source>
</reference>
<evidence type="ECO:0000313" key="2">
    <source>
        <dbReference type="EMBL" id="MBS2550709.1"/>
    </source>
</evidence>
<evidence type="ECO:0000256" key="1">
    <source>
        <dbReference type="SAM" id="SignalP"/>
    </source>
</evidence>
<feature type="signal peptide" evidence="1">
    <location>
        <begin position="1"/>
        <end position="30"/>
    </location>
</feature>
<gene>
    <name evidence="2" type="ORF">KGQ19_27940</name>
</gene>
<dbReference type="EMBL" id="JAAFYZ010000112">
    <property type="protein sequence ID" value="MBS2550709.1"/>
    <property type="molecule type" value="Genomic_DNA"/>
</dbReference>
<proteinExistence type="predicted"/>
<sequence>MHKGKLGLGTALVAGMAVTGALVLAPAASAVSPDSATLSFDCGSFGSGSATLAATQDGTSATITVSTAAITSPINVGADSVNSTLVMSDASGATVSFTGSSNPAITAGQPISTGPLTGTVTSGDALSGQSMTIVVFGITATCTATSAQSPGPFQF</sequence>
<feature type="chain" id="PRO_5046976710" evidence="1">
    <location>
        <begin position="31"/>
        <end position="155"/>
    </location>
</feature>
<dbReference type="Proteomes" id="UP000730482">
    <property type="component" value="Unassembled WGS sequence"/>
</dbReference>